<comment type="caution">
    <text evidence="1">The sequence shown here is derived from an EMBL/GenBank/DDBJ whole genome shotgun (WGS) entry which is preliminary data.</text>
</comment>
<reference evidence="2" key="1">
    <citation type="journal article" date="2022" name="Mol. Ecol. Resour.">
        <title>The genomes of chicory, endive, great burdock and yacon provide insights into Asteraceae palaeo-polyploidization history and plant inulin production.</title>
        <authorList>
            <person name="Fan W."/>
            <person name="Wang S."/>
            <person name="Wang H."/>
            <person name="Wang A."/>
            <person name="Jiang F."/>
            <person name="Liu H."/>
            <person name="Zhao H."/>
            <person name="Xu D."/>
            <person name="Zhang Y."/>
        </authorList>
    </citation>
    <scope>NUCLEOTIDE SEQUENCE [LARGE SCALE GENOMIC DNA]</scope>
    <source>
        <strain evidence="2">cv. Yunnan</strain>
    </source>
</reference>
<name>A0ACB9I208_9ASTR</name>
<dbReference type="Proteomes" id="UP001056120">
    <property type="component" value="Linkage Group LG10"/>
</dbReference>
<organism evidence="1 2">
    <name type="scientific">Smallanthus sonchifolius</name>
    <dbReference type="NCBI Taxonomy" id="185202"/>
    <lineage>
        <taxon>Eukaryota</taxon>
        <taxon>Viridiplantae</taxon>
        <taxon>Streptophyta</taxon>
        <taxon>Embryophyta</taxon>
        <taxon>Tracheophyta</taxon>
        <taxon>Spermatophyta</taxon>
        <taxon>Magnoliopsida</taxon>
        <taxon>eudicotyledons</taxon>
        <taxon>Gunneridae</taxon>
        <taxon>Pentapetalae</taxon>
        <taxon>asterids</taxon>
        <taxon>campanulids</taxon>
        <taxon>Asterales</taxon>
        <taxon>Asteraceae</taxon>
        <taxon>Asteroideae</taxon>
        <taxon>Heliantheae alliance</taxon>
        <taxon>Millerieae</taxon>
        <taxon>Smallanthus</taxon>
    </lineage>
</organism>
<dbReference type="EMBL" id="CM042027">
    <property type="protein sequence ID" value="KAI3802020.1"/>
    <property type="molecule type" value="Genomic_DNA"/>
</dbReference>
<evidence type="ECO:0000313" key="1">
    <source>
        <dbReference type="EMBL" id="KAI3802020.1"/>
    </source>
</evidence>
<protein>
    <submittedName>
        <fullName evidence="1">Uncharacterized protein</fullName>
    </submittedName>
</protein>
<gene>
    <name evidence="1" type="ORF">L1987_30142</name>
</gene>
<reference evidence="1 2" key="2">
    <citation type="journal article" date="2022" name="Mol. Ecol. Resour.">
        <title>The genomes of chicory, endive, great burdock and yacon provide insights into Asteraceae paleo-polyploidization history and plant inulin production.</title>
        <authorList>
            <person name="Fan W."/>
            <person name="Wang S."/>
            <person name="Wang H."/>
            <person name="Wang A."/>
            <person name="Jiang F."/>
            <person name="Liu H."/>
            <person name="Zhao H."/>
            <person name="Xu D."/>
            <person name="Zhang Y."/>
        </authorList>
    </citation>
    <scope>NUCLEOTIDE SEQUENCE [LARGE SCALE GENOMIC DNA]</scope>
    <source>
        <strain evidence="2">cv. Yunnan</strain>
        <tissue evidence="1">Leaves</tissue>
    </source>
</reference>
<accession>A0ACB9I208</accession>
<keyword evidence="2" id="KW-1185">Reference proteome</keyword>
<sequence length="67" mass="8313">MDDLEKLFFQDISMLIFKRHIFLLIFRFVYFVFPGQKRYVFLLQRVQFQISRFASLTLLEIGYIKRQ</sequence>
<evidence type="ECO:0000313" key="2">
    <source>
        <dbReference type="Proteomes" id="UP001056120"/>
    </source>
</evidence>
<proteinExistence type="predicted"/>